<sequence length="57" mass="6286">MRLFIVILLILFGSFLIGLTIDNFGKIGSFIMNLIGAGINLLAVIIARNKKEKQHSV</sequence>
<evidence type="ECO:0000313" key="3">
    <source>
        <dbReference type="Proteomes" id="UP000077856"/>
    </source>
</evidence>
<evidence type="ECO:0000256" key="1">
    <source>
        <dbReference type="SAM" id="Phobius"/>
    </source>
</evidence>
<proteinExistence type="predicted"/>
<dbReference type="AlphaFoldDB" id="A0A160M727"/>
<feature type="transmembrane region" description="Helical" evidence="1">
    <location>
        <begin position="28"/>
        <end position="47"/>
    </location>
</feature>
<dbReference type="EMBL" id="CP015506">
    <property type="protein sequence ID" value="AND38299.1"/>
    <property type="molecule type" value="Genomic_DNA"/>
</dbReference>
<reference evidence="2 3" key="1">
    <citation type="submission" date="2016-04" db="EMBL/GenBank/DDBJ databases">
        <title>Complete genome sequence of Bacillus oceanisediminis strain 2691.</title>
        <authorList>
            <person name="Jeong H."/>
            <person name="Kim H.J."/>
            <person name="Lee D.-W."/>
        </authorList>
    </citation>
    <scope>NUCLEOTIDE SEQUENCE [LARGE SCALE GENOMIC DNA]</scope>
    <source>
        <strain evidence="2 3">2691</strain>
    </source>
</reference>
<dbReference type="KEGG" id="bon:A361_03915"/>
<keyword evidence="2" id="KW-0808">Transferase</keyword>
<keyword evidence="1" id="KW-1133">Transmembrane helix</keyword>
<keyword evidence="2" id="KW-0418">Kinase</keyword>
<keyword evidence="1" id="KW-0472">Membrane</keyword>
<name>A0A160M727_9BACI</name>
<organism evidence="2 3">
    <name type="scientific">Cytobacillus oceanisediminis 2691</name>
    <dbReference type="NCBI Taxonomy" id="1196031"/>
    <lineage>
        <taxon>Bacteria</taxon>
        <taxon>Bacillati</taxon>
        <taxon>Bacillota</taxon>
        <taxon>Bacilli</taxon>
        <taxon>Bacillales</taxon>
        <taxon>Bacillaceae</taxon>
        <taxon>Cytobacillus</taxon>
    </lineage>
</organism>
<dbReference type="Proteomes" id="UP000077856">
    <property type="component" value="Chromosome"/>
</dbReference>
<accession>A0A160M727</accession>
<protein>
    <submittedName>
        <fullName evidence="2">Serine kinase</fullName>
    </submittedName>
</protein>
<dbReference type="GO" id="GO:0016301">
    <property type="term" value="F:kinase activity"/>
    <property type="evidence" value="ECO:0007669"/>
    <property type="project" value="UniProtKB-KW"/>
</dbReference>
<evidence type="ECO:0000313" key="2">
    <source>
        <dbReference type="EMBL" id="AND38299.1"/>
    </source>
</evidence>
<gene>
    <name evidence="2" type="ORF">A361_03915</name>
</gene>
<keyword evidence="1" id="KW-0812">Transmembrane</keyword>